<comment type="caution">
    <text evidence="1">The sequence shown here is derived from an EMBL/GenBank/DDBJ whole genome shotgun (WGS) entry which is preliminary data.</text>
</comment>
<name>A0A7J6E5T6_CANSA</name>
<organism evidence="1 2">
    <name type="scientific">Cannabis sativa</name>
    <name type="common">Hemp</name>
    <name type="synonym">Marijuana</name>
    <dbReference type="NCBI Taxonomy" id="3483"/>
    <lineage>
        <taxon>Eukaryota</taxon>
        <taxon>Viridiplantae</taxon>
        <taxon>Streptophyta</taxon>
        <taxon>Embryophyta</taxon>
        <taxon>Tracheophyta</taxon>
        <taxon>Spermatophyta</taxon>
        <taxon>Magnoliopsida</taxon>
        <taxon>eudicotyledons</taxon>
        <taxon>Gunneridae</taxon>
        <taxon>Pentapetalae</taxon>
        <taxon>rosids</taxon>
        <taxon>fabids</taxon>
        <taxon>Rosales</taxon>
        <taxon>Cannabaceae</taxon>
        <taxon>Cannabis</taxon>
    </lineage>
</organism>
<proteinExistence type="predicted"/>
<evidence type="ECO:0000313" key="2">
    <source>
        <dbReference type="Proteomes" id="UP000525078"/>
    </source>
</evidence>
<protein>
    <submittedName>
        <fullName evidence="1">Uncharacterized protein</fullName>
    </submittedName>
</protein>
<accession>A0A7J6E5T6</accession>
<sequence>MEMMMIMIRIVIMMMKRNGGEKTTTCLSRNSAWKTRRIGRRIREKIVFFKIISIPLFSIQALIIVFHVSSVLRIKYVISFILINDKV</sequence>
<evidence type="ECO:0000313" key="1">
    <source>
        <dbReference type="EMBL" id="KAF4353706.1"/>
    </source>
</evidence>
<reference evidence="1 2" key="1">
    <citation type="journal article" date="2020" name="bioRxiv">
        <title>Sequence and annotation of 42 cannabis genomes reveals extensive copy number variation in cannabinoid synthesis and pathogen resistance genes.</title>
        <authorList>
            <person name="Mckernan K.J."/>
            <person name="Helbert Y."/>
            <person name="Kane L.T."/>
            <person name="Ebling H."/>
            <person name="Zhang L."/>
            <person name="Liu B."/>
            <person name="Eaton Z."/>
            <person name="Mclaughlin S."/>
            <person name="Kingan S."/>
            <person name="Baybayan P."/>
            <person name="Concepcion G."/>
            <person name="Jordan M."/>
            <person name="Riva A."/>
            <person name="Barbazuk W."/>
            <person name="Harkins T."/>
        </authorList>
    </citation>
    <scope>NUCLEOTIDE SEQUENCE [LARGE SCALE GENOMIC DNA]</scope>
    <source>
        <strain evidence="2">cv. Jamaican Lion 4</strain>
        <tissue evidence="1">Leaf</tissue>
    </source>
</reference>
<dbReference type="AlphaFoldDB" id="A0A7J6E5T6"/>
<gene>
    <name evidence="1" type="ORF">F8388_024275</name>
</gene>
<dbReference type="EMBL" id="JAATIP010000290">
    <property type="protein sequence ID" value="KAF4353706.1"/>
    <property type="molecule type" value="Genomic_DNA"/>
</dbReference>
<dbReference type="Proteomes" id="UP000525078">
    <property type="component" value="Unassembled WGS sequence"/>
</dbReference>